<evidence type="ECO:0000256" key="2">
    <source>
        <dbReference type="ARBA" id="ARBA00022603"/>
    </source>
</evidence>
<proteinExistence type="inferred from homology"/>
<keyword evidence="3 6" id="KW-0808">Transferase</keyword>
<dbReference type="AlphaFoldDB" id="A0A1H1UDK4"/>
<dbReference type="SUPFAM" id="SSF53335">
    <property type="entry name" value="S-adenosyl-L-methionine-dependent methyltransferases"/>
    <property type="match status" value="1"/>
</dbReference>
<name>A0A1H1UDK4_9ACTN</name>
<dbReference type="Gene3D" id="3.40.50.150">
    <property type="entry name" value="Vaccinia Virus protein VP39"/>
    <property type="match status" value="1"/>
</dbReference>
<keyword evidence="7" id="KW-1185">Reference proteome</keyword>
<evidence type="ECO:0000256" key="4">
    <source>
        <dbReference type="SAM" id="MobiDB-lite"/>
    </source>
</evidence>
<dbReference type="PANTHER" id="PTHR44942">
    <property type="entry name" value="METHYLTRANSF_11 DOMAIN-CONTAINING PROTEIN"/>
    <property type="match status" value="1"/>
</dbReference>
<gene>
    <name evidence="6" type="ORF">SAMN04488570_2493</name>
</gene>
<dbReference type="InterPro" id="IPR051052">
    <property type="entry name" value="Diverse_substrate_MTase"/>
</dbReference>
<reference evidence="7" key="1">
    <citation type="submission" date="2016-10" db="EMBL/GenBank/DDBJ databases">
        <authorList>
            <person name="Varghese N."/>
            <person name="Submissions S."/>
        </authorList>
    </citation>
    <scope>NUCLEOTIDE SEQUENCE [LARGE SCALE GENOMIC DNA]</scope>
    <source>
        <strain evidence="7">DSM 22127</strain>
    </source>
</reference>
<organism evidence="6 7">
    <name type="scientific">Nocardioides scoriae</name>
    <dbReference type="NCBI Taxonomy" id="642780"/>
    <lineage>
        <taxon>Bacteria</taxon>
        <taxon>Bacillati</taxon>
        <taxon>Actinomycetota</taxon>
        <taxon>Actinomycetes</taxon>
        <taxon>Propionibacteriales</taxon>
        <taxon>Nocardioidaceae</taxon>
        <taxon>Nocardioides</taxon>
    </lineage>
</organism>
<evidence type="ECO:0000256" key="3">
    <source>
        <dbReference type="ARBA" id="ARBA00022679"/>
    </source>
</evidence>
<dbReference type="InterPro" id="IPR029063">
    <property type="entry name" value="SAM-dependent_MTases_sf"/>
</dbReference>
<dbReference type="CDD" id="cd02440">
    <property type="entry name" value="AdoMet_MTases"/>
    <property type="match status" value="1"/>
</dbReference>
<dbReference type="InterPro" id="IPR013216">
    <property type="entry name" value="Methyltransf_11"/>
</dbReference>
<dbReference type="GO" id="GO:0032259">
    <property type="term" value="P:methylation"/>
    <property type="evidence" value="ECO:0007669"/>
    <property type="project" value="UniProtKB-KW"/>
</dbReference>
<dbReference type="Pfam" id="PF08241">
    <property type="entry name" value="Methyltransf_11"/>
    <property type="match status" value="1"/>
</dbReference>
<dbReference type="RefSeq" id="WP_091730139.1">
    <property type="nucleotide sequence ID" value="NZ_LT629757.1"/>
</dbReference>
<evidence type="ECO:0000256" key="1">
    <source>
        <dbReference type="ARBA" id="ARBA00008361"/>
    </source>
</evidence>
<comment type="similarity">
    <text evidence="1">Belongs to the methyltransferase superfamily.</text>
</comment>
<evidence type="ECO:0000259" key="5">
    <source>
        <dbReference type="Pfam" id="PF08241"/>
    </source>
</evidence>
<protein>
    <submittedName>
        <fullName evidence="6">Methyltransferase domain-containing protein</fullName>
    </submittedName>
</protein>
<dbReference type="EMBL" id="LT629757">
    <property type="protein sequence ID" value="SDS70594.1"/>
    <property type="molecule type" value="Genomic_DNA"/>
</dbReference>
<evidence type="ECO:0000313" key="6">
    <source>
        <dbReference type="EMBL" id="SDS70594.1"/>
    </source>
</evidence>
<evidence type="ECO:0000313" key="7">
    <source>
        <dbReference type="Proteomes" id="UP000198859"/>
    </source>
</evidence>
<dbReference type="PANTHER" id="PTHR44942:SF4">
    <property type="entry name" value="METHYLTRANSFERASE TYPE 11 DOMAIN-CONTAINING PROTEIN"/>
    <property type="match status" value="1"/>
</dbReference>
<feature type="domain" description="Methyltransferase type 11" evidence="5">
    <location>
        <begin position="43"/>
        <end position="131"/>
    </location>
</feature>
<feature type="compositionally biased region" description="Basic and acidic residues" evidence="4">
    <location>
        <begin position="253"/>
        <end position="262"/>
    </location>
</feature>
<feature type="region of interest" description="Disordered" evidence="4">
    <location>
        <begin position="253"/>
        <end position="307"/>
    </location>
</feature>
<dbReference type="STRING" id="642780.SAMN04488570_2493"/>
<accession>A0A1H1UDK4</accession>
<keyword evidence="2 6" id="KW-0489">Methyltransferase</keyword>
<dbReference type="OrthoDB" id="9797252at2"/>
<dbReference type="GO" id="GO:0008757">
    <property type="term" value="F:S-adenosylmethionine-dependent methyltransferase activity"/>
    <property type="evidence" value="ECO:0007669"/>
    <property type="project" value="InterPro"/>
</dbReference>
<dbReference type="Proteomes" id="UP000198859">
    <property type="component" value="Chromosome I"/>
</dbReference>
<sequence length="307" mass="33441">MSESSPTPAASFGSVADAYDRARPSYPDAAVDWLTGGGRSHVLELGAGTGKLTEVLHRRGHHVLATDPLPPMLQLLGRRVPAPHVAAAAEHLPVRSRSVDAVVCGQSFHWFDHDRALLEAARVLRPGGVIALAWNGLDTSIPWVKRLDRLISPQADPALARPDARTAERADPLMGTPYFGFVDTASFRIWATHTRATLLDLARSVSHVATMSPTARDRVLAQVGALYDDYGRGHDGMQVPYVTRCYRAVVRHQELPPEETARPEQPPRPQRSGADIPPPGLEDDGEPTGPITREPPEDPGMQLIDFR</sequence>